<keyword evidence="4 9" id="KW-0311">Gluconate utilization</keyword>
<dbReference type="UniPathway" id="UPA00115">
    <property type="reaction ID" value="UER00410"/>
</dbReference>
<evidence type="ECO:0000256" key="1">
    <source>
        <dbReference type="ARBA" id="ARBA00008419"/>
    </source>
</evidence>
<dbReference type="InterPro" id="IPR006115">
    <property type="entry name" value="6PGDH_NADP-bd"/>
</dbReference>
<dbReference type="InterPro" id="IPR006184">
    <property type="entry name" value="6PGdom_BS"/>
</dbReference>
<evidence type="ECO:0000313" key="12">
    <source>
        <dbReference type="Proteomes" id="UP000269154"/>
    </source>
</evidence>
<evidence type="ECO:0000256" key="8">
    <source>
        <dbReference type="PIRSR" id="PIRSR000109-3"/>
    </source>
</evidence>
<dbReference type="PANTHER" id="PTHR11811">
    <property type="entry name" value="6-PHOSPHOGLUCONATE DEHYDROGENASE"/>
    <property type="match status" value="1"/>
</dbReference>
<evidence type="ECO:0000256" key="5">
    <source>
        <dbReference type="PIRNR" id="PIRNR000109"/>
    </source>
</evidence>
<accession>A0A3N6PB37</accession>
<feature type="binding site" description="in other chain" evidence="7">
    <location>
        <begin position="129"/>
        <end position="131"/>
    </location>
    <ligand>
        <name>substrate</name>
        <note>ligand shared between dimeric partners</note>
    </ligand>
</feature>
<dbReference type="EMBL" id="RCBY01000094">
    <property type="protein sequence ID" value="RQH39578.1"/>
    <property type="molecule type" value="Genomic_DNA"/>
</dbReference>
<feature type="binding site" evidence="8">
    <location>
        <position position="103"/>
    </location>
    <ligand>
        <name>NADP(+)</name>
        <dbReference type="ChEBI" id="CHEBI:58349"/>
    </ligand>
</feature>
<feature type="binding site" description="in other chain" evidence="7">
    <location>
        <position position="103"/>
    </location>
    <ligand>
        <name>substrate</name>
        <note>ligand shared between dimeric partners</note>
    </ligand>
</feature>
<dbReference type="InterPro" id="IPR013328">
    <property type="entry name" value="6PGD_dom2"/>
</dbReference>
<dbReference type="OrthoDB" id="9804542at2"/>
<dbReference type="Gene3D" id="3.40.50.720">
    <property type="entry name" value="NAD(P)-binding Rossmann-like Domain"/>
    <property type="match status" value="1"/>
</dbReference>
<evidence type="ECO:0000256" key="6">
    <source>
        <dbReference type="PIRSR" id="PIRSR000109-1"/>
    </source>
</evidence>
<feature type="binding site" description="in other chain" evidence="7">
    <location>
        <position position="191"/>
    </location>
    <ligand>
        <name>substrate</name>
        <note>ligand shared between dimeric partners</note>
    </ligand>
</feature>
<dbReference type="Pfam" id="PF03446">
    <property type="entry name" value="NAD_binding_2"/>
    <property type="match status" value="1"/>
</dbReference>
<feature type="binding site" evidence="8">
    <location>
        <begin position="33"/>
        <end position="35"/>
    </location>
    <ligand>
        <name>NADP(+)</name>
        <dbReference type="ChEBI" id="CHEBI:58349"/>
    </ligand>
</feature>
<dbReference type="FunFam" id="1.20.5.320:FF:000001">
    <property type="entry name" value="6-phosphogluconate dehydrogenase, decarboxylating"/>
    <property type="match status" value="1"/>
</dbReference>
<feature type="binding site" description="in other chain" evidence="7">
    <location>
        <position position="289"/>
    </location>
    <ligand>
        <name>substrate</name>
        <note>ligand shared between dimeric partners</note>
    </ligand>
</feature>
<dbReference type="SUPFAM" id="SSF51735">
    <property type="entry name" value="NAD(P)-binding Rossmann-fold domains"/>
    <property type="match status" value="1"/>
</dbReference>
<dbReference type="NCBIfam" id="TIGR00873">
    <property type="entry name" value="gnd"/>
    <property type="match status" value="1"/>
</dbReference>
<dbReference type="EC" id="1.1.1.44" evidence="5 9"/>
<protein>
    <recommendedName>
        <fullName evidence="5 9">6-phosphogluconate dehydrogenase, decarboxylating</fullName>
        <ecNumber evidence="5 9">1.1.1.44</ecNumber>
    </recommendedName>
</protein>
<comment type="similarity">
    <text evidence="1 5 9">Belongs to the 6-phosphogluconate dehydrogenase family.</text>
</comment>
<feature type="binding site" evidence="7">
    <location>
        <position position="447"/>
    </location>
    <ligand>
        <name>substrate</name>
        <note>ligand shared between dimeric partners</note>
    </ligand>
</feature>
<name>A0A3N6PB37_9CYAN</name>
<comment type="catalytic activity">
    <reaction evidence="5 9">
        <text>6-phospho-D-gluconate + NADP(+) = D-ribulose 5-phosphate + CO2 + NADPH</text>
        <dbReference type="Rhea" id="RHEA:10116"/>
        <dbReference type="ChEBI" id="CHEBI:16526"/>
        <dbReference type="ChEBI" id="CHEBI:57783"/>
        <dbReference type="ChEBI" id="CHEBI:58121"/>
        <dbReference type="ChEBI" id="CHEBI:58349"/>
        <dbReference type="ChEBI" id="CHEBI:58759"/>
        <dbReference type="EC" id="1.1.1.44"/>
    </reaction>
</comment>
<feature type="binding site" description="in other chain" evidence="7">
    <location>
        <position position="262"/>
    </location>
    <ligand>
        <name>substrate</name>
        <note>ligand shared between dimeric partners</note>
    </ligand>
</feature>
<dbReference type="PROSITE" id="PS00461">
    <property type="entry name" value="6PGD"/>
    <property type="match status" value="1"/>
</dbReference>
<feature type="active site" description="Proton donor" evidence="6">
    <location>
        <position position="190"/>
    </location>
</feature>
<dbReference type="InterPro" id="IPR006183">
    <property type="entry name" value="Pgluconate_DH"/>
</dbReference>
<dbReference type="FunFam" id="1.10.1040.10:FF:000002">
    <property type="entry name" value="6-phosphogluconate dehydrogenase, decarboxylating"/>
    <property type="match status" value="1"/>
</dbReference>
<keyword evidence="3 5" id="KW-0560">Oxidoreductase</keyword>
<organism evidence="11 12">
    <name type="scientific">Okeania hirsuta</name>
    <dbReference type="NCBI Taxonomy" id="1458930"/>
    <lineage>
        <taxon>Bacteria</taxon>
        <taxon>Bacillati</taxon>
        <taxon>Cyanobacteriota</taxon>
        <taxon>Cyanophyceae</taxon>
        <taxon>Oscillatoriophycideae</taxon>
        <taxon>Oscillatoriales</taxon>
        <taxon>Microcoleaceae</taxon>
        <taxon>Okeania</taxon>
    </lineage>
</organism>
<evidence type="ECO:0000256" key="2">
    <source>
        <dbReference type="ARBA" id="ARBA00011738"/>
    </source>
</evidence>
<comment type="pathway">
    <text evidence="5 9">Carbohydrate degradation; pentose phosphate pathway; D-ribulose 5-phosphate from D-glucose 6-phosphate (oxidative stage): step 3/3.</text>
</comment>
<feature type="binding site" evidence="8">
    <location>
        <begin position="10"/>
        <end position="15"/>
    </location>
    <ligand>
        <name>NADP(+)</name>
        <dbReference type="ChEBI" id="CHEBI:58349"/>
    </ligand>
</feature>
<feature type="binding site" evidence="8">
    <location>
        <begin position="75"/>
        <end position="77"/>
    </location>
    <ligand>
        <name>NADP(+)</name>
        <dbReference type="ChEBI" id="CHEBI:58349"/>
    </ligand>
</feature>
<dbReference type="RefSeq" id="WP_124144284.1">
    <property type="nucleotide sequence ID" value="NZ_CAWOKI010000005.1"/>
</dbReference>
<dbReference type="Pfam" id="PF00393">
    <property type="entry name" value="6PGD"/>
    <property type="match status" value="1"/>
</dbReference>
<evidence type="ECO:0000256" key="4">
    <source>
        <dbReference type="ARBA" id="ARBA00023064"/>
    </source>
</evidence>
<gene>
    <name evidence="11" type="primary">gnd</name>
    <name evidence="11" type="ORF">D5R40_16920</name>
</gene>
<evidence type="ECO:0000259" key="10">
    <source>
        <dbReference type="SMART" id="SM01350"/>
    </source>
</evidence>
<dbReference type="NCBIfam" id="NF006765">
    <property type="entry name" value="PRK09287.1"/>
    <property type="match status" value="1"/>
</dbReference>
<dbReference type="GO" id="GO:0004616">
    <property type="term" value="F:phosphogluconate dehydrogenase (decarboxylating) activity"/>
    <property type="evidence" value="ECO:0007669"/>
    <property type="project" value="UniProtKB-EC"/>
</dbReference>
<evidence type="ECO:0000256" key="3">
    <source>
        <dbReference type="ARBA" id="ARBA00023002"/>
    </source>
</evidence>
<dbReference type="SUPFAM" id="SSF48179">
    <property type="entry name" value="6-phosphogluconate dehydrogenase C-terminal domain-like"/>
    <property type="match status" value="1"/>
</dbReference>
<comment type="subunit">
    <text evidence="2 5">Homodimer.</text>
</comment>
<dbReference type="AlphaFoldDB" id="A0A3N6PB37"/>
<feature type="binding site" evidence="7">
    <location>
        <position position="453"/>
    </location>
    <ligand>
        <name>substrate</name>
        <note>ligand shared between dimeric partners</note>
    </ligand>
</feature>
<dbReference type="PIRSF" id="PIRSF000109">
    <property type="entry name" value="6PGD"/>
    <property type="match status" value="1"/>
</dbReference>
<comment type="caution">
    <text evidence="11">The sequence shown here is derived from an EMBL/GenBank/DDBJ whole genome shotgun (WGS) entry which is preliminary data.</text>
</comment>
<keyword evidence="12" id="KW-1185">Reference proteome</keyword>
<evidence type="ECO:0000256" key="7">
    <source>
        <dbReference type="PIRSR" id="PIRSR000109-2"/>
    </source>
</evidence>
<sequence>MGQQKFGVIGLAVMGENLALNVERNGFPISVYNRSSDKTEKFMAERAQGKNVHAAYTLEDFVQSLERPRRILVMVKAGGPVDKVIEQLKPLLDKDDMIIDGGNSLYEDTERRTKDLESTGLGFMGMGVSGGEEGALWGPSLMPGGTEASYKELEAILTKIAAQVDDGPCVTYIGPGGAGHYVKMVHNGIEYGDMQLIAEAYDLLKNAVGISNEQLHEIFAEWNKTPELESFLIEITADIFTKKDTETSNHLVDMIIDSAGQKGTGRWTVINALELGVAVPTITAAVNARIMSGIKDERVAASKELTGPTGKYEGDAQAMINKVRDALYCSKICSYAQGMALLAAASKEFNYNLNLGESARIWKGGCIIRAGFLNKIKKAFDENPGLPNLLLAPEFKQTILDRQDAWREVVATAANLGLPVPAFSASLDYFDSYRRATLPQNLTQAQRDYFGAHTYERTDKPRGEFFHTEWPSK</sequence>
<keyword evidence="5 9" id="KW-0521">NADP</keyword>
<dbReference type="InterPro" id="IPR008927">
    <property type="entry name" value="6-PGluconate_DH-like_C_sf"/>
</dbReference>
<feature type="active site" description="Proton acceptor" evidence="6">
    <location>
        <position position="183"/>
    </location>
</feature>
<dbReference type="InterPro" id="IPR036291">
    <property type="entry name" value="NAD(P)-bd_dom_sf"/>
</dbReference>
<dbReference type="Gene3D" id="1.10.1040.10">
    <property type="entry name" value="N-(1-d-carboxylethyl)-l-norvaline Dehydrogenase, domain 2"/>
    <property type="match status" value="1"/>
</dbReference>
<dbReference type="FunFam" id="3.40.50.720:FF:000007">
    <property type="entry name" value="6-phosphogluconate dehydrogenase, decarboxylating"/>
    <property type="match status" value="1"/>
</dbReference>
<comment type="function">
    <text evidence="5">Catalyzes the oxidative decarboxylation of 6-phosphogluconate to ribulose 5-phosphate and CO(2), with concomitant reduction of NADP to NADPH.</text>
</comment>
<feature type="domain" description="6-phosphogluconate dehydrogenase C-terminal" evidence="10">
    <location>
        <begin position="179"/>
        <end position="471"/>
    </location>
</feature>
<dbReference type="Gene3D" id="1.20.5.320">
    <property type="entry name" value="6-Phosphogluconate Dehydrogenase, domain 3"/>
    <property type="match status" value="1"/>
</dbReference>
<dbReference type="GO" id="GO:0006098">
    <property type="term" value="P:pentose-phosphate shunt"/>
    <property type="evidence" value="ECO:0007669"/>
    <property type="project" value="UniProtKB-UniPathway"/>
</dbReference>
<dbReference type="InterPro" id="IPR006113">
    <property type="entry name" value="6PGDH_Gnd/GntZ"/>
</dbReference>
<keyword evidence="5 9" id="KW-0570">Pentose shunt</keyword>
<dbReference type="SMART" id="SM01350">
    <property type="entry name" value="6PGD"/>
    <property type="match status" value="1"/>
</dbReference>
<proteinExistence type="inferred from homology"/>
<dbReference type="Proteomes" id="UP000269154">
    <property type="component" value="Unassembled WGS sequence"/>
</dbReference>
<dbReference type="InterPro" id="IPR006114">
    <property type="entry name" value="6PGDH_C"/>
</dbReference>
<dbReference type="GO" id="GO:0019521">
    <property type="term" value="P:D-gluconate metabolic process"/>
    <property type="evidence" value="ECO:0007669"/>
    <property type="project" value="UniProtKB-KW"/>
</dbReference>
<dbReference type="PRINTS" id="PR00076">
    <property type="entry name" value="6PGDHDRGNASE"/>
</dbReference>
<evidence type="ECO:0000256" key="9">
    <source>
        <dbReference type="RuleBase" id="RU000485"/>
    </source>
</evidence>
<reference evidence="11 12" key="1">
    <citation type="journal article" date="2018" name="ACS Chem. Biol.">
        <title>Ketoreductase domain dysfunction expands chemodiversity: malyngamide biosynthesis in the cyanobacterium Okeania hirsuta.</title>
        <authorList>
            <person name="Moss N.A."/>
            <person name="Leao T."/>
            <person name="Rankin M."/>
            <person name="McCullough T.M."/>
            <person name="Qu P."/>
            <person name="Korobeynikov A."/>
            <person name="Smith J.L."/>
            <person name="Gerwick L."/>
            <person name="Gerwick W.H."/>
        </authorList>
    </citation>
    <scope>NUCLEOTIDE SEQUENCE [LARGE SCALE GENOMIC DNA]</scope>
    <source>
        <strain evidence="11 12">PAB10Feb10-1</strain>
    </source>
</reference>
<dbReference type="GO" id="GO:0050661">
    <property type="term" value="F:NADP binding"/>
    <property type="evidence" value="ECO:0007669"/>
    <property type="project" value="InterPro"/>
</dbReference>
<feature type="binding site" description="in other chain" evidence="7">
    <location>
        <begin position="186"/>
        <end position="187"/>
    </location>
    <ligand>
        <name>substrate</name>
        <note>ligand shared between dimeric partners</note>
    </ligand>
</feature>
<evidence type="ECO:0000313" key="11">
    <source>
        <dbReference type="EMBL" id="RQH39578.1"/>
    </source>
</evidence>